<dbReference type="Proteomes" id="UP000555103">
    <property type="component" value="Unassembled WGS sequence"/>
</dbReference>
<sequence>MLTMKRHGKKDEGTGTSSYGLIDNLTMSYTGNQMKTITDAIADINLTASMDFKDYTKGTGVEYTYNKNGAMTKDLNKGISSITYNSLNLPQTVDIKNKTVEGRNEYTYSAAGVKLRAVQRWNPGYSTNPVIGSAVNVNALTETETTDYVGNIIYENDGLKRILVDGGYYQNGNYYFYIRDHLGNNRIVIDQYSDAVQSTQYYPFGNSFAESTNQTVQPYKYNDKELDTRNGLNMYDYSARWKYDWGFTTVDPLAERGYSWSPYAYCFNNPLMYIDPDGQWPSWGDVKSFAKGWAHGVVGHHPNKSMADQGYTTATVKPRKDNSPRETGDSGYEAGYFAGEITAVIAEMVVFGAAEGAVRAVVAEGTKQAGKQIAKEVVKKQAGKEAGKEIVNQVQQDGKRRKNRLPDVGQPNSVETNPSGTTKKKYGPDGNVQKEWNKGHPQDKKPNGQQDHVHDYKPNTNNPTGRGDRQPARTKYNNNDKRDFDLF</sequence>
<dbReference type="EMBL" id="JACIEP010000030">
    <property type="protein sequence ID" value="MBB4038327.1"/>
    <property type="molecule type" value="Genomic_DNA"/>
</dbReference>
<evidence type="ECO:0000313" key="3">
    <source>
        <dbReference type="Proteomes" id="UP000555103"/>
    </source>
</evidence>
<feature type="compositionally biased region" description="Polar residues" evidence="1">
    <location>
        <begin position="410"/>
        <end position="421"/>
    </location>
</feature>
<organism evidence="2 3">
    <name type="scientific">Dysgonomonas hofstadii</name>
    <dbReference type="NCBI Taxonomy" id="637886"/>
    <lineage>
        <taxon>Bacteria</taxon>
        <taxon>Pseudomonadati</taxon>
        <taxon>Bacteroidota</taxon>
        <taxon>Bacteroidia</taxon>
        <taxon>Bacteroidales</taxon>
        <taxon>Dysgonomonadaceae</taxon>
        <taxon>Dysgonomonas</taxon>
    </lineage>
</organism>
<feature type="region of interest" description="Disordered" evidence="1">
    <location>
        <begin position="393"/>
        <end position="487"/>
    </location>
</feature>
<dbReference type="PANTHER" id="PTHR32305:SF15">
    <property type="entry name" value="PROTEIN RHSA-RELATED"/>
    <property type="match status" value="1"/>
</dbReference>
<feature type="compositionally biased region" description="Basic and acidic residues" evidence="1">
    <location>
        <begin position="318"/>
        <end position="328"/>
    </location>
</feature>
<dbReference type="RefSeq" id="WP_183309112.1">
    <property type="nucleotide sequence ID" value="NZ_JACIEP010000030.1"/>
</dbReference>
<protein>
    <submittedName>
        <fullName evidence="2">RHS repeat-associated protein</fullName>
    </submittedName>
</protein>
<name>A0A840CQE2_9BACT</name>
<dbReference type="InterPro" id="IPR022385">
    <property type="entry name" value="Rhs_assc_core"/>
</dbReference>
<accession>A0A840CQE2</accession>
<dbReference type="AlphaFoldDB" id="A0A840CQE2"/>
<dbReference type="InterPro" id="IPR050708">
    <property type="entry name" value="T6SS_VgrG/RHS"/>
</dbReference>
<comment type="caution">
    <text evidence="2">The sequence shown here is derived from an EMBL/GenBank/DDBJ whole genome shotgun (WGS) entry which is preliminary data.</text>
</comment>
<feature type="region of interest" description="Disordered" evidence="1">
    <location>
        <begin position="304"/>
        <end position="331"/>
    </location>
</feature>
<proteinExistence type="predicted"/>
<feature type="compositionally biased region" description="Basic and acidic residues" evidence="1">
    <location>
        <begin position="478"/>
        <end position="487"/>
    </location>
</feature>
<dbReference type="NCBIfam" id="TIGR03696">
    <property type="entry name" value="Rhs_assc_core"/>
    <property type="match status" value="1"/>
</dbReference>
<reference evidence="2 3" key="1">
    <citation type="submission" date="2020-08" db="EMBL/GenBank/DDBJ databases">
        <title>Genomic Encyclopedia of Type Strains, Phase IV (KMG-IV): sequencing the most valuable type-strain genomes for metagenomic binning, comparative biology and taxonomic classification.</title>
        <authorList>
            <person name="Goeker M."/>
        </authorList>
    </citation>
    <scope>NUCLEOTIDE SEQUENCE [LARGE SCALE GENOMIC DNA]</scope>
    <source>
        <strain evidence="2 3">DSM 104969</strain>
    </source>
</reference>
<evidence type="ECO:0000256" key="1">
    <source>
        <dbReference type="SAM" id="MobiDB-lite"/>
    </source>
</evidence>
<dbReference type="Gene3D" id="2.180.10.10">
    <property type="entry name" value="RHS repeat-associated core"/>
    <property type="match status" value="1"/>
</dbReference>
<evidence type="ECO:0000313" key="2">
    <source>
        <dbReference type="EMBL" id="MBB4038327.1"/>
    </source>
</evidence>
<dbReference type="PANTHER" id="PTHR32305">
    <property type="match status" value="1"/>
</dbReference>
<keyword evidence="3" id="KW-1185">Reference proteome</keyword>
<feature type="compositionally biased region" description="Basic and acidic residues" evidence="1">
    <location>
        <begin position="435"/>
        <end position="457"/>
    </location>
</feature>
<gene>
    <name evidence="2" type="ORF">GGR21_004261</name>
</gene>